<feature type="region of interest" description="Disordered" evidence="1">
    <location>
        <begin position="1111"/>
        <end position="1186"/>
    </location>
</feature>
<feature type="region of interest" description="Disordered" evidence="1">
    <location>
        <begin position="1056"/>
        <end position="1094"/>
    </location>
</feature>
<feature type="compositionally biased region" description="Pro residues" evidence="1">
    <location>
        <begin position="804"/>
        <end position="813"/>
    </location>
</feature>
<feature type="compositionally biased region" description="Polar residues" evidence="1">
    <location>
        <begin position="401"/>
        <end position="413"/>
    </location>
</feature>
<feature type="compositionally biased region" description="Basic and acidic residues" evidence="1">
    <location>
        <begin position="1265"/>
        <end position="1274"/>
    </location>
</feature>
<feature type="compositionally biased region" description="Low complexity" evidence="1">
    <location>
        <begin position="204"/>
        <end position="221"/>
    </location>
</feature>
<feature type="compositionally biased region" description="Polar residues" evidence="1">
    <location>
        <begin position="827"/>
        <end position="840"/>
    </location>
</feature>
<feature type="region of interest" description="Disordered" evidence="1">
    <location>
        <begin position="557"/>
        <end position="893"/>
    </location>
</feature>
<feature type="compositionally biased region" description="Acidic residues" evidence="1">
    <location>
        <begin position="770"/>
        <end position="786"/>
    </location>
</feature>
<dbReference type="Pfam" id="PF08550">
    <property type="entry name" value="GATA_AreA"/>
    <property type="match status" value="1"/>
</dbReference>
<feature type="compositionally biased region" description="Basic and acidic residues" evidence="1">
    <location>
        <begin position="742"/>
        <end position="752"/>
    </location>
</feature>
<feature type="compositionally biased region" description="Polar residues" evidence="1">
    <location>
        <begin position="611"/>
        <end position="632"/>
    </location>
</feature>
<evidence type="ECO:0000313" key="4">
    <source>
        <dbReference type="Proteomes" id="UP001163846"/>
    </source>
</evidence>
<organism evidence="3 4">
    <name type="scientific">Lentinula raphanica</name>
    <dbReference type="NCBI Taxonomy" id="153919"/>
    <lineage>
        <taxon>Eukaryota</taxon>
        <taxon>Fungi</taxon>
        <taxon>Dikarya</taxon>
        <taxon>Basidiomycota</taxon>
        <taxon>Agaricomycotina</taxon>
        <taxon>Agaricomycetes</taxon>
        <taxon>Agaricomycetidae</taxon>
        <taxon>Agaricales</taxon>
        <taxon>Marasmiineae</taxon>
        <taxon>Omphalotaceae</taxon>
        <taxon>Lentinula</taxon>
    </lineage>
</organism>
<proteinExistence type="predicted"/>
<dbReference type="Proteomes" id="UP001163846">
    <property type="component" value="Unassembled WGS sequence"/>
</dbReference>
<evidence type="ECO:0000256" key="1">
    <source>
        <dbReference type="SAM" id="MobiDB-lite"/>
    </source>
</evidence>
<feature type="domain" description="Nitrogen regulatory protein areA GATA-like" evidence="2">
    <location>
        <begin position="29"/>
        <end position="56"/>
    </location>
</feature>
<feature type="compositionally biased region" description="Acidic residues" evidence="1">
    <location>
        <begin position="1084"/>
        <end position="1094"/>
    </location>
</feature>
<feature type="compositionally biased region" description="Pro residues" evidence="1">
    <location>
        <begin position="1174"/>
        <end position="1183"/>
    </location>
</feature>
<gene>
    <name evidence="3" type="ORF">F5878DRAFT_591090</name>
</gene>
<evidence type="ECO:0000313" key="3">
    <source>
        <dbReference type="EMBL" id="KAJ3833027.1"/>
    </source>
</evidence>
<dbReference type="EMBL" id="MU806790">
    <property type="protein sequence ID" value="KAJ3833027.1"/>
    <property type="molecule type" value="Genomic_DNA"/>
</dbReference>
<comment type="caution">
    <text evidence="3">The sequence shown here is derived from an EMBL/GenBank/DDBJ whole genome shotgun (WGS) entry which is preliminary data.</text>
</comment>
<feature type="compositionally biased region" description="Low complexity" evidence="1">
    <location>
        <begin position="322"/>
        <end position="352"/>
    </location>
</feature>
<feature type="compositionally biased region" description="Polar residues" evidence="1">
    <location>
        <begin position="973"/>
        <end position="990"/>
    </location>
</feature>
<feature type="compositionally biased region" description="Low complexity" evidence="1">
    <location>
        <begin position="468"/>
        <end position="492"/>
    </location>
</feature>
<protein>
    <recommendedName>
        <fullName evidence="2">Nitrogen regulatory protein areA GATA-like domain-containing protein</fullName>
    </recommendedName>
</protein>
<feature type="compositionally biased region" description="Polar residues" evidence="1">
    <location>
        <begin position="574"/>
        <end position="583"/>
    </location>
</feature>
<feature type="region of interest" description="Disordered" evidence="1">
    <location>
        <begin position="1265"/>
        <end position="1288"/>
    </location>
</feature>
<feature type="compositionally biased region" description="Polar residues" evidence="1">
    <location>
        <begin position="534"/>
        <end position="543"/>
    </location>
</feature>
<keyword evidence="4" id="KW-1185">Reference proteome</keyword>
<feature type="compositionally biased region" description="Acidic residues" evidence="1">
    <location>
        <begin position="720"/>
        <end position="741"/>
    </location>
</feature>
<feature type="compositionally biased region" description="Polar residues" evidence="1">
    <location>
        <begin position="186"/>
        <end position="197"/>
    </location>
</feature>
<feature type="region of interest" description="Disordered" evidence="1">
    <location>
        <begin position="374"/>
        <end position="543"/>
    </location>
</feature>
<evidence type="ECO:0000259" key="2">
    <source>
        <dbReference type="Pfam" id="PF08550"/>
    </source>
</evidence>
<feature type="region of interest" description="Disordered" evidence="1">
    <location>
        <begin position="973"/>
        <end position="1017"/>
    </location>
</feature>
<feature type="compositionally biased region" description="Basic and acidic residues" evidence="1">
    <location>
        <begin position="563"/>
        <end position="572"/>
    </location>
</feature>
<feature type="compositionally biased region" description="Pro residues" evidence="1">
    <location>
        <begin position="846"/>
        <end position="862"/>
    </location>
</feature>
<feature type="region of interest" description="Disordered" evidence="1">
    <location>
        <begin position="310"/>
        <end position="352"/>
    </location>
</feature>
<sequence length="1288" mass="137059">MLNNISSPVLNISVDVLKDLDGTEALASLWFLFSKCQSSLNEGRRLEYISWRLWSQRIAGKSLKYRPLTPDSPSDGVSSLGSGTTSRFVFKDARTGRSHQQLIGKILADFIPSSPHTSQSLHPRLLLPGKPSKAELEIENASVLPTPAAESSLSISVIPPAHSNGEADSRPTTMIIATTAVPAQISGGSTTSATPKSVSPIIGSHASPLQSNLSSSNSGSNALASPFPLVVVVNPTPNPTPHPTPPATPVLPPILGPDAVGHTHVPLPPRMSPDSPSLPRDRRQPNLALTTALDPIPAYQTRLSIHSTVTPIPTNLLPPSPSGNTSSSVTSTSSINSNSSHLTTSSTTSIHSNDTRALNATLKPHDARKFFLKHDEHSSGSSDEPSPVRPDLATFTAHGSDASSNRVGSSPGNSPAVGSYSPGIESRNGDSDHLPNGAIHPHSGGLDSIPVTGSWGESDTSDRRPHGESSSAKSNKSSGRGSSTGRLSGSSDSRSRSRSHGRTHDGLMMMTSRKKAHASFVSGRRSHRLGANAAPTQAHTRAQGQVVSEDLLQFGTASSSAYEHNRSEEKATKVHSSQQQSRTVAPYPPRPTQVPSSMQNTTQAKRAMFNIGSQSPSGSPSNTDLSTSSQAKGRSPLFVSAGSTEPPKTHPAPSGSKLPSQDRIPPPTSHAPPKAYPPTHEAPPPITSPRLPRGLPHATSNLSAAEAVIQAPRTKRVVLADDDDDDWDETETDLDFDSEFEDDRKSDIDAEKGGTLVESGLVADSGNIEGGDEGGDEGDWISEEDTGSSKVVSNKKVKASAPAPTSPPPPAPAPTESNINRRPGVSRHQSQPNILTSTATSKQKQPQPPQPHPEPPQQPAPARPDQRSQFRPGPSRTSSRRGEHKHLQDLEQKLRDAALEAQRQRELFTKVPKRNYSNLTTRSKSGLLSQLMNPDPNIFPGDHPYRRGYSSGDVAVGGRNGNGLARLGIAPMSSITGNQETRSTVSNLTNGAPRPSAARQPPPAAAADISHNAGPTAAGVSKIAPLKPTKSAVALPVANSVTASSYKGDLNLLAEKVKGKGKERQKEPNGSAGGYRPKGRPQDEEMEDESEDDREAYNISKSVVEKLAAFADRQTAKKGSSSTRAGPPPALPLQSHLVAVPNPLRSQTRHMDSHPGPTSTTPMQVPQPLGFPYNLPPAAPPSSPRTTRQLMLRDEMSESFRHNLVWFRKVNKDEFAGPRRKSSSALSPRLQPLTAFPTVVHLTEKKKPEVGGINPQETVVEETRAEDLMDEMRPMKMQRNRSWAGGGR</sequence>
<feature type="region of interest" description="Disordered" evidence="1">
    <location>
        <begin position="259"/>
        <end position="283"/>
    </location>
</feature>
<name>A0AA38UBY4_9AGAR</name>
<feature type="compositionally biased region" description="Basic and acidic residues" evidence="1">
    <location>
        <begin position="1056"/>
        <end position="1067"/>
    </location>
</feature>
<feature type="region of interest" description="Disordered" evidence="1">
    <location>
        <begin position="185"/>
        <end position="221"/>
    </location>
</feature>
<feature type="compositionally biased region" description="Low complexity" evidence="1">
    <location>
        <begin position="867"/>
        <end position="877"/>
    </location>
</feature>
<feature type="compositionally biased region" description="Pro residues" evidence="1">
    <location>
        <begin position="664"/>
        <end position="687"/>
    </location>
</feature>
<reference evidence="3" key="1">
    <citation type="submission" date="2022-08" db="EMBL/GenBank/DDBJ databases">
        <authorList>
            <consortium name="DOE Joint Genome Institute"/>
            <person name="Min B."/>
            <person name="Riley R."/>
            <person name="Sierra-Patev S."/>
            <person name="Naranjo-Ortiz M."/>
            <person name="Looney B."/>
            <person name="Konkel Z."/>
            <person name="Slot J.C."/>
            <person name="Sakamoto Y."/>
            <person name="Steenwyk J.L."/>
            <person name="Rokas A."/>
            <person name="Carro J."/>
            <person name="Camarero S."/>
            <person name="Ferreira P."/>
            <person name="Molpeceres G."/>
            <person name="Ruiz-Duenas F.J."/>
            <person name="Serrano A."/>
            <person name="Henrissat B."/>
            <person name="Drula E."/>
            <person name="Hughes K.W."/>
            <person name="Mata J.L."/>
            <person name="Ishikawa N.K."/>
            <person name="Vargas-Isla R."/>
            <person name="Ushijima S."/>
            <person name="Smith C.A."/>
            <person name="Ahrendt S."/>
            <person name="Andreopoulos W."/>
            <person name="He G."/>
            <person name="Labutti K."/>
            <person name="Lipzen A."/>
            <person name="Ng V."/>
            <person name="Sandor L."/>
            <person name="Barry K."/>
            <person name="Martinez A.T."/>
            <person name="Xiao Y."/>
            <person name="Gibbons J.G."/>
            <person name="Terashima K."/>
            <person name="Hibbett D.S."/>
            <person name="Grigoriev I.V."/>
        </authorList>
    </citation>
    <scope>NUCLEOTIDE SEQUENCE</scope>
    <source>
        <strain evidence="3">TFB9207</strain>
    </source>
</reference>
<accession>A0AA38UBY4</accession>
<feature type="compositionally biased region" description="Polar residues" evidence="1">
    <location>
        <begin position="593"/>
        <end position="604"/>
    </location>
</feature>
<dbReference type="InterPro" id="IPR013860">
    <property type="entry name" value="AreA_GATA"/>
</dbReference>